<organism evidence="9">
    <name type="scientific">hydrothermal vent metagenome</name>
    <dbReference type="NCBI Taxonomy" id="652676"/>
    <lineage>
        <taxon>unclassified sequences</taxon>
        <taxon>metagenomes</taxon>
        <taxon>ecological metagenomes</taxon>
    </lineage>
</organism>
<evidence type="ECO:0000256" key="3">
    <source>
        <dbReference type="ARBA" id="ARBA00022729"/>
    </source>
</evidence>
<dbReference type="PANTHER" id="PTHR47053">
    <property type="entry name" value="MUREIN DD-ENDOPEPTIDASE MEPH-RELATED"/>
    <property type="match status" value="1"/>
</dbReference>
<keyword evidence="2" id="KW-0645">Protease</keyword>
<dbReference type="PROSITE" id="PS51935">
    <property type="entry name" value="NLPC_P60"/>
    <property type="match status" value="1"/>
</dbReference>
<gene>
    <name evidence="9" type="ORF">MNB_SV-6-1292</name>
</gene>
<dbReference type="SUPFAM" id="SSF54106">
    <property type="entry name" value="LysM domain"/>
    <property type="match status" value="2"/>
</dbReference>
<evidence type="ECO:0000259" key="7">
    <source>
        <dbReference type="PROSITE" id="PS51782"/>
    </source>
</evidence>
<proteinExistence type="inferred from homology"/>
<evidence type="ECO:0000256" key="6">
    <source>
        <dbReference type="ARBA" id="ARBA00022807"/>
    </source>
</evidence>
<dbReference type="Gene3D" id="3.90.1720.10">
    <property type="entry name" value="endopeptidase domain like (from Nostoc punctiforme)"/>
    <property type="match status" value="1"/>
</dbReference>
<dbReference type="InterPro" id="IPR051202">
    <property type="entry name" value="Peptidase_C40"/>
</dbReference>
<accession>A0A1W1BDV3</accession>
<feature type="domain" description="NlpC/P60" evidence="8">
    <location>
        <begin position="274"/>
        <end position="399"/>
    </location>
</feature>
<feature type="domain" description="LysM" evidence="7">
    <location>
        <begin position="32"/>
        <end position="76"/>
    </location>
</feature>
<evidence type="ECO:0000259" key="8">
    <source>
        <dbReference type="PROSITE" id="PS51935"/>
    </source>
</evidence>
<evidence type="ECO:0000256" key="4">
    <source>
        <dbReference type="ARBA" id="ARBA00022737"/>
    </source>
</evidence>
<keyword evidence="4" id="KW-0677">Repeat</keyword>
<evidence type="ECO:0000313" key="9">
    <source>
        <dbReference type="EMBL" id="SFV51770.1"/>
    </source>
</evidence>
<dbReference type="InterPro" id="IPR000064">
    <property type="entry name" value="NLP_P60_dom"/>
</dbReference>
<keyword evidence="5" id="KW-0378">Hydrolase</keyword>
<dbReference type="EMBL" id="FPHC01000024">
    <property type="protein sequence ID" value="SFV51770.1"/>
    <property type="molecule type" value="Genomic_DNA"/>
</dbReference>
<dbReference type="SMART" id="SM00257">
    <property type="entry name" value="LysM"/>
    <property type="match status" value="2"/>
</dbReference>
<dbReference type="PROSITE" id="PS51782">
    <property type="entry name" value="LYSM"/>
    <property type="match status" value="2"/>
</dbReference>
<dbReference type="PANTHER" id="PTHR47053:SF1">
    <property type="entry name" value="MUREIN DD-ENDOPEPTIDASE MEPH-RELATED"/>
    <property type="match status" value="1"/>
</dbReference>
<reference evidence="9" key="1">
    <citation type="submission" date="2016-10" db="EMBL/GenBank/DDBJ databases">
        <authorList>
            <person name="de Groot N.N."/>
        </authorList>
    </citation>
    <scope>NUCLEOTIDE SEQUENCE</scope>
</reference>
<dbReference type="GO" id="GO:0006508">
    <property type="term" value="P:proteolysis"/>
    <property type="evidence" value="ECO:0007669"/>
    <property type="project" value="UniProtKB-KW"/>
</dbReference>
<feature type="domain" description="LysM" evidence="7">
    <location>
        <begin position="101"/>
        <end position="146"/>
    </location>
</feature>
<keyword evidence="6" id="KW-0788">Thiol protease</keyword>
<protein>
    <submittedName>
        <fullName evidence="9">Invasion associated protein p60</fullName>
    </submittedName>
</protein>
<dbReference type="InterPro" id="IPR038765">
    <property type="entry name" value="Papain-like_cys_pep_sf"/>
</dbReference>
<evidence type="ECO:0000256" key="5">
    <source>
        <dbReference type="ARBA" id="ARBA00022801"/>
    </source>
</evidence>
<name>A0A1W1BDV3_9ZZZZ</name>
<dbReference type="GO" id="GO:0008234">
    <property type="term" value="F:cysteine-type peptidase activity"/>
    <property type="evidence" value="ECO:0007669"/>
    <property type="project" value="UniProtKB-KW"/>
</dbReference>
<dbReference type="InterPro" id="IPR036779">
    <property type="entry name" value="LysM_dom_sf"/>
</dbReference>
<evidence type="ECO:0000256" key="2">
    <source>
        <dbReference type="ARBA" id="ARBA00022670"/>
    </source>
</evidence>
<dbReference type="Pfam" id="PF01476">
    <property type="entry name" value="LysM"/>
    <property type="match status" value="2"/>
</dbReference>
<comment type="similarity">
    <text evidence="1">Belongs to the peptidase C40 family.</text>
</comment>
<keyword evidence="3" id="KW-0732">Signal</keyword>
<dbReference type="InterPro" id="IPR018392">
    <property type="entry name" value="LysM"/>
</dbReference>
<dbReference type="Gene3D" id="3.10.350.10">
    <property type="entry name" value="LysM domain"/>
    <property type="match status" value="2"/>
</dbReference>
<dbReference type="AlphaFoldDB" id="A0A1W1BDV3"/>
<evidence type="ECO:0000256" key="1">
    <source>
        <dbReference type="ARBA" id="ARBA00007074"/>
    </source>
</evidence>
<dbReference type="Pfam" id="PF00877">
    <property type="entry name" value="NLPC_P60"/>
    <property type="match status" value="1"/>
</dbReference>
<sequence length="424" mass="48737">MNRVYMLLLILILMTTQALSKQHKKSTNITMVKYSLKVGDTLPSIAKRYNTTVAKIVEINKLDISQRLKPSRTIKIPTDIYKIHQIKGIDKKGMDPNSKCIAHRVKRGDTLLALAKRAHTTVADIERVNRFSAKRKKLRIDETIIVPVYTKKREYTNKRAKLNKKIVSTEKIASHPHSKIKYSRLIKKIFNREYTSKRAKPNRKIVSTKKIASHPHGKIKYSRLVKKIFNLEDEYRKKDDLSKSASQVELVVKFSKRTKKDPLKEGDIYTHLSLNSSPIDLSIAKRYLGKRYVWGANGPKTFDCSGFTKYVCNQSGISLPRTSINQSKVGKKVDRSSLKTGDLIFFDTSRRHRGYVNHVGIYLGDDKFIHASSGKKRVVIASLNKPFYKSRFKWGRRLTTPSHSRHSYLEMHANHTTTNKSKAI</sequence>
<dbReference type="SUPFAM" id="SSF54001">
    <property type="entry name" value="Cysteine proteinases"/>
    <property type="match status" value="1"/>
</dbReference>
<dbReference type="CDD" id="cd00118">
    <property type="entry name" value="LysM"/>
    <property type="match status" value="2"/>
</dbReference>